<proteinExistence type="predicted"/>
<dbReference type="KEGG" id="xbc:ELE36_14130"/>
<feature type="transmembrane region" description="Helical" evidence="1">
    <location>
        <begin position="166"/>
        <end position="186"/>
    </location>
</feature>
<evidence type="ECO:0000313" key="2">
    <source>
        <dbReference type="EMBL" id="QBB71400.1"/>
    </source>
</evidence>
<gene>
    <name evidence="2" type="ORF">ELE36_14130</name>
</gene>
<keyword evidence="1" id="KW-0472">Membrane</keyword>
<dbReference type="EMBL" id="CP035704">
    <property type="protein sequence ID" value="QBB71400.1"/>
    <property type="molecule type" value="Genomic_DNA"/>
</dbReference>
<dbReference type="AlphaFoldDB" id="A0A411HLX8"/>
<dbReference type="RefSeq" id="WP_129834363.1">
    <property type="nucleotide sequence ID" value="NZ_CP035704.1"/>
</dbReference>
<accession>A0A411HLX8</accession>
<dbReference type="InterPro" id="IPR010374">
    <property type="entry name" value="DUF969"/>
</dbReference>
<keyword evidence="1" id="KW-0812">Transmembrane</keyword>
<name>A0A411HLX8_9GAMM</name>
<sequence length="242" mass="25970">MNYWPLLGVAVVIIGFVLRLNPVLVVVGAGLVSGFAAHIALPELLTLFGKSFVANRGLLLIALTLPVIGVLERAGLKEHAHAWIAGFRSLSLSRFLIAYLAVRQIFSMFGLTQIAGHAQTVRPLVAPMAEAAAERSVGELSDDEQQQIRALAAATDNIGLFFGEDVFIALGAVLLIQGFFAANQIVLEPLDIAIWAAPTALAAFVLQALRLQFYERGLRRKHQADNAISATENATVKIDAAH</sequence>
<organism evidence="2 3">
    <name type="scientific">Pseudolysobacter antarcticus</name>
    <dbReference type="NCBI Taxonomy" id="2511995"/>
    <lineage>
        <taxon>Bacteria</taxon>
        <taxon>Pseudomonadati</taxon>
        <taxon>Pseudomonadota</taxon>
        <taxon>Gammaproteobacteria</taxon>
        <taxon>Lysobacterales</taxon>
        <taxon>Rhodanobacteraceae</taxon>
        <taxon>Pseudolysobacter</taxon>
    </lineage>
</organism>
<keyword evidence="1" id="KW-1133">Transmembrane helix</keyword>
<feature type="transmembrane region" description="Helical" evidence="1">
    <location>
        <begin position="6"/>
        <end position="32"/>
    </location>
</feature>
<dbReference type="Pfam" id="PF06149">
    <property type="entry name" value="DUF969"/>
    <property type="match status" value="1"/>
</dbReference>
<keyword evidence="3" id="KW-1185">Reference proteome</keyword>
<reference evidence="2 3" key="1">
    <citation type="submission" date="2019-01" db="EMBL/GenBank/DDBJ databases">
        <title>Pseudolysobacter antarctica gen. nov., sp. nov., isolated from Fildes Peninsula, Antarctica.</title>
        <authorList>
            <person name="Wei Z."/>
            <person name="Peng F."/>
        </authorList>
    </citation>
    <scope>NUCLEOTIDE SEQUENCE [LARGE SCALE GENOMIC DNA]</scope>
    <source>
        <strain evidence="2 3">AQ6-296</strain>
    </source>
</reference>
<feature type="transmembrane region" description="Helical" evidence="1">
    <location>
        <begin position="53"/>
        <end position="71"/>
    </location>
</feature>
<dbReference type="Proteomes" id="UP000291562">
    <property type="component" value="Chromosome"/>
</dbReference>
<feature type="transmembrane region" description="Helical" evidence="1">
    <location>
        <begin position="192"/>
        <end position="211"/>
    </location>
</feature>
<evidence type="ECO:0000313" key="3">
    <source>
        <dbReference type="Proteomes" id="UP000291562"/>
    </source>
</evidence>
<dbReference type="OrthoDB" id="80065at2"/>
<evidence type="ECO:0000256" key="1">
    <source>
        <dbReference type="SAM" id="Phobius"/>
    </source>
</evidence>
<protein>
    <submittedName>
        <fullName evidence="2">DUF969 domain-containing protein</fullName>
    </submittedName>
</protein>